<feature type="compositionally biased region" description="Polar residues" evidence="4">
    <location>
        <begin position="882"/>
        <end position="894"/>
    </location>
</feature>
<evidence type="ECO:0000256" key="3">
    <source>
        <dbReference type="ARBA" id="ARBA00022737"/>
    </source>
</evidence>
<proteinExistence type="predicted"/>
<feature type="compositionally biased region" description="Polar residues" evidence="4">
    <location>
        <begin position="404"/>
        <end position="465"/>
    </location>
</feature>
<dbReference type="InterPro" id="IPR050541">
    <property type="entry name" value="LRR_TM_domain-containing"/>
</dbReference>
<dbReference type="InterPro" id="IPR019487">
    <property type="entry name" value="RAM_signalling_pathway_SOG2"/>
</dbReference>
<gene>
    <name evidence="5" type="primary">Piso0_000559</name>
    <name evidence="5" type="ORF">GNLVRS01_PISO0A12012g</name>
    <name evidence="6" type="ORF">GNLVRS01_PISO0B12079g</name>
</gene>
<feature type="compositionally biased region" description="Low complexity" evidence="4">
    <location>
        <begin position="387"/>
        <end position="403"/>
    </location>
</feature>
<dbReference type="PROSITE" id="PS51450">
    <property type="entry name" value="LRR"/>
    <property type="match status" value="2"/>
</dbReference>
<sequence>MSQEYLSLKSPILDLIYDQLEQVKQKNTLKLNNISQKLPDISLSEVIECVHEFIYSHQPALELERLSLSHNEIEGLPSNFPIISNNLRYLDLQDNKLTKLPEVLGEISQLEILNLSGNQLADLDSETMLKLRNLKVISIKENKFRYLPPVLGEISNLNLIEVGENPLISPSPEMIRNFQKQNQDLAWVQELKKFLVTNSVYLQKKLKEQDIHGYANSRGTDSSSSVLRSKSISETRSKSSKASRRMGLIIKKPSEMIGSKEKSDNKEETQSEDSFNLVLPQHPLSASASQTSFNIRTPPLTNSVSSTPHNNIPGSNSQHASPSSTPISQNASRQSGPRSRSNTLKELDRILEKNENVDIEHKSGAYFRRLSTLQELPIDEKNVGNNSSLSSTSSLAKTTPSTKGSSQQQPTKTKTVNTNQEENSRATTPAGSNSLSSVPTLTSSMSDLGKNESSQPKAQPTQSDPVSRKARIDNVSLIKVSRKVLFAFSELHSSIRRFTGFCADKRVTIKMVSLLYNSKSNIDSLVENLEYMEENGNNSDQIVNSLHICISSFKAITSLLLENFSLFVMKTDICFIRMLYLTVFGSFSEISNAFYITQNANKIQPGHLSNTNSGVNAQHPEKFVGGKSQLTLNTNFENNTEEIDEKLYQSIEYATSNAQTVFSELNKAISKTALATASNSATSSTQPMNHNLTTKIRELINVCMTSIDITKRLKTKLITIRNNPSQTTKKLFWDDINSFLKAVIQTFSSVKSVMKGLPILNDVRSHMATLTKATKDVTIMLEASSYRSISSDSSNSSTSSYAPAISSIPSLSNIFTPMSAHPNLQSTNPLAQMSVATPSTIQPSQTSVRTPLVATLGPAAQAILPTPSYNSTVNPHAPTSPGILNNGASVTAPPQSSGSYFAKNGINPFDGLILANRERAKSAVDHSDSET</sequence>
<evidence type="ECO:0000256" key="1">
    <source>
        <dbReference type="ARBA" id="ARBA00022614"/>
    </source>
</evidence>
<dbReference type="PANTHER" id="PTHR24369">
    <property type="entry name" value="ANTIGEN BSP, PUTATIVE-RELATED"/>
    <property type="match status" value="1"/>
</dbReference>
<organism evidence="5 7">
    <name type="scientific">Pichia sorbitophila (strain ATCC MYA-4447 / BCRC 22081 / CBS 7064 / NBRC 10061 / NRRL Y-12695)</name>
    <name type="common">Hybrid yeast</name>
    <dbReference type="NCBI Taxonomy" id="559304"/>
    <lineage>
        <taxon>Eukaryota</taxon>
        <taxon>Fungi</taxon>
        <taxon>Dikarya</taxon>
        <taxon>Ascomycota</taxon>
        <taxon>Saccharomycotina</taxon>
        <taxon>Pichiomycetes</taxon>
        <taxon>Debaryomycetaceae</taxon>
        <taxon>Millerozyma</taxon>
    </lineage>
</organism>
<dbReference type="Proteomes" id="UP000005222">
    <property type="component" value="Chromosome B"/>
</dbReference>
<reference evidence="7" key="2">
    <citation type="journal article" date="2012" name="G3 (Bethesda)">
        <title>Pichia sorbitophila, an interspecies yeast hybrid reveals early steps of genome resolution following polyploidization.</title>
        <authorList>
            <person name="Leh Louis V."/>
            <person name="Despons L."/>
            <person name="Friedrich A."/>
            <person name="Martin T."/>
            <person name="Durrens P."/>
            <person name="Casaregola S."/>
            <person name="Neuveglise C."/>
            <person name="Fairhead C."/>
            <person name="Marck C."/>
            <person name="Cruz J.A."/>
            <person name="Straub M.L."/>
            <person name="Kugler V."/>
            <person name="Sacerdot C."/>
            <person name="Uzunov Z."/>
            <person name="Thierry A."/>
            <person name="Weiss S."/>
            <person name="Bleykasten C."/>
            <person name="De Montigny J."/>
            <person name="Jacques N."/>
            <person name="Jung P."/>
            <person name="Lemaire M."/>
            <person name="Mallet S."/>
            <person name="Morel G."/>
            <person name="Richard G.F."/>
            <person name="Sarkar A."/>
            <person name="Savel G."/>
            <person name="Schacherer J."/>
            <person name="Seret M.L."/>
            <person name="Talla E."/>
            <person name="Samson G."/>
            <person name="Jubin C."/>
            <person name="Poulain J."/>
            <person name="Vacherie B."/>
            <person name="Barbe V."/>
            <person name="Pelletier E."/>
            <person name="Sherman D.J."/>
            <person name="Westhof E."/>
            <person name="Weissenbach J."/>
            <person name="Baret P.V."/>
            <person name="Wincker P."/>
            <person name="Gaillardin C."/>
            <person name="Dujon B."/>
            <person name="Souciet J.L."/>
        </authorList>
    </citation>
    <scope>NUCLEOTIDE SEQUENCE [LARGE SCALE GENOMIC DNA]</scope>
    <source>
        <strain evidence="7">ATCC MYA-4447 / BCRC 22081 / CBS 7064 / NBRC 10061 / NRRL Y-12695</strain>
    </source>
</reference>
<dbReference type="Pfam" id="PF13855">
    <property type="entry name" value="LRR_8"/>
    <property type="match status" value="1"/>
</dbReference>
<dbReference type="Pfam" id="PF10428">
    <property type="entry name" value="SOG2"/>
    <property type="match status" value="1"/>
</dbReference>
<dbReference type="InParanoid" id="G8YVR9"/>
<feature type="compositionally biased region" description="Basic and acidic residues" evidence="4">
    <location>
        <begin position="252"/>
        <end position="269"/>
    </location>
</feature>
<dbReference type="SUPFAM" id="SSF52058">
    <property type="entry name" value="L domain-like"/>
    <property type="match status" value="1"/>
</dbReference>
<dbReference type="OMA" id="NVHRACQ"/>
<dbReference type="Proteomes" id="UP000005222">
    <property type="component" value="Chromosome A"/>
</dbReference>
<feature type="region of interest" description="Disordered" evidence="4">
    <location>
        <begin position="293"/>
        <end position="343"/>
    </location>
</feature>
<dbReference type="InterPro" id="IPR032675">
    <property type="entry name" value="LRR_dom_sf"/>
</dbReference>
<reference evidence="5" key="1">
    <citation type="submission" date="2011-10" db="EMBL/GenBank/DDBJ databases">
        <authorList>
            <person name="Genoscope - CEA"/>
        </authorList>
    </citation>
    <scope>NUCLEOTIDE SEQUENCE</scope>
    <source>
        <strain evidence="5">CBS 7064</strain>
    </source>
</reference>
<name>G8YVR9_PICSO</name>
<dbReference type="OrthoDB" id="1394818at2759"/>
<evidence type="ECO:0000313" key="5">
    <source>
        <dbReference type="EMBL" id="CCE72952.1"/>
    </source>
</evidence>
<dbReference type="SMART" id="SM00364">
    <property type="entry name" value="LRR_BAC"/>
    <property type="match status" value="3"/>
</dbReference>
<evidence type="ECO:0000256" key="2">
    <source>
        <dbReference type="ARBA" id="ARBA00022729"/>
    </source>
</evidence>
<evidence type="ECO:0000313" key="7">
    <source>
        <dbReference type="Proteomes" id="UP000005222"/>
    </source>
</evidence>
<dbReference type="Gene3D" id="3.80.10.10">
    <property type="entry name" value="Ribonuclease Inhibitor"/>
    <property type="match status" value="1"/>
</dbReference>
<keyword evidence="2" id="KW-0732">Signal</keyword>
<feature type="compositionally biased region" description="Polar residues" evidence="4">
    <location>
        <begin position="293"/>
        <end position="342"/>
    </location>
</feature>
<feature type="region of interest" description="Disordered" evidence="4">
    <location>
        <begin position="874"/>
        <end position="894"/>
    </location>
</feature>
<dbReference type="GO" id="GO:0005886">
    <property type="term" value="C:plasma membrane"/>
    <property type="evidence" value="ECO:0007669"/>
    <property type="project" value="TreeGrafter"/>
</dbReference>
<dbReference type="EMBL" id="FO082059">
    <property type="protein sequence ID" value="CCE72952.1"/>
    <property type="molecule type" value="Genomic_DNA"/>
</dbReference>
<dbReference type="eggNOG" id="KOG0619">
    <property type="taxonomic scope" value="Eukaryota"/>
</dbReference>
<dbReference type="AlphaFoldDB" id="G8YVR9"/>
<accession>G8YVR9</accession>
<evidence type="ECO:0000256" key="4">
    <source>
        <dbReference type="SAM" id="MobiDB-lite"/>
    </source>
</evidence>
<feature type="region of interest" description="Disordered" evidence="4">
    <location>
        <begin position="214"/>
        <end position="273"/>
    </location>
</feature>
<dbReference type="PANTHER" id="PTHR24369:SF210">
    <property type="entry name" value="CHAOPTIN-RELATED"/>
    <property type="match status" value="1"/>
</dbReference>
<dbReference type="EMBL" id="FO082058">
    <property type="protein sequence ID" value="CCE73513.1"/>
    <property type="molecule type" value="Genomic_DNA"/>
</dbReference>
<dbReference type="SMART" id="SM00369">
    <property type="entry name" value="LRR_TYP"/>
    <property type="match status" value="4"/>
</dbReference>
<dbReference type="InterPro" id="IPR001611">
    <property type="entry name" value="Leu-rich_rpt"/>
</dbReference>
<protein>
    <submittedName>
        <fullName evidence="5">Piso0_000559 protein</fullName>
    </submittedName>
</protein>
<keyword evidence="3" id="KW-0677">Repeat</keyword>
<keyword evidence="1" id="KW-0433">Leucine-rich repeat</keyword>
<dbReference type="InterPro" id="IPR003591">
    <property type="entry name" value="Leu-rich_rpt_typical-subtyp"/>
</dbReference>
<dbReference type="STRING" id="559304.G8YVR9"/>
<feature type="region of interest" description="Disordered" evidence="4">
    <location>
        <begin position="380"/>
        <end position="468"/>
    </location>
</feature>
<keyword evidence="7" id="KW-1185">Reference proteome</keyword>
<dbReference type="HOGENOM" id="CLU_011502_0_0_1"/>
<evidence type="ECO:0000313" key="6">
    <source>
        <dbReference type="EMBL" id="CCE73513.1"/>
    </source>
</evidence>